<dbReference type="EMBL" id="CAJNOQ010000680">
    <property type="protein sequence ID" value="CAF0827449.1"/>
    <property type="molecule type" value="Genomic_DNA"/>
</dbReference>
<sequence>MNIYNKHASTVNLQQLVTNIPVRRKAPDQLERDKFEWTQWQSASKAVNNLETPAKEKHVRNLILGTFRLEGAKLFWSMCTKLQLESHPIVCWKFCYVIHRLLRDGHKHVVHDSIPLAAYFDQLGKFWSALRQSYGTMTYRYCRLIIVKLGFHERNAMFSGNLNIGEGNDVRKIFNENMDAYFQLSIELMDYMEEILGLVDAVFTSLDQSRANSMTASGQCRLHPLILCVQDSSLLYDYIVKVLFKLHDNLSGDSLTGHRTRLIEVFRRLKKFYDQVSTLQYFRDLIKVPVLPDNPPNFKIKEDFKNYHTPVATIVTPPPEPTQVIEASLIDTTDASSDILPANDPFLADVWPPNGHDDYRAKEIADLEQRIFQSRLQLEEQIRQQLENTRRIEEMHALEQKVNSDEKYIKMRDQYNKLREEHILVLRREGEIKKQLGIMKQNYEQLLETKNKLEIDYKKLKDECEQMNFNFNSKISQFETLDNEILQMRKINDNLKKNIEKLTSLNQTLENTMKSMTNELVEKKQILQKEKSSWENQSKTELTILRFVEDLNQLIETFKQNQLNLQEALVEKEKIIQETSAEKKKIIQENELKKKDFQSDIEKLREYNKTIEVSLKSTSNNLTEKIITLENEVKRLKDENEDSNQLIETFKQNQLNLQEALVEKEKVIQEALVEKEKIIQETSVEKKKIIQENELKKKDFQSDIEKLREYNKTIEVSLKSTSNDLTEKIITLENEVKRLKDENEDSNQLIETFKQNQLNLQETLVEKEKIIQETSVEKKKIIQENELKKKDFQSDIEKLREYNKTLEVSLKSTSNDLAEKIITLENEVKRLKDENEDSNQLIETFKQNQLNLQEALVEKEKVIQEALVEKEKIIQETSVEKKKIIQENELKKKDFQSDIEKLREYNKTIEVSLKSTSNDLTEKIVTLENEVKRLKDENENLLKLIEQTKNEKSILEENLTQCNMKIEKLRTVNELLEKQLEQLNEKHSQDKEQYELFYVNAAQTKAHIEENLAQMNTRHNELNDTIIALTSERNDYKTSVLAMSERIKEIENEKKVPRTLDQLYKQTQDEKVKIDKQLATHTSEFESKLKEYELNRKDLLDQNREHEENLIDLVHEKEVLETKVEDLQLTAQDLAKKLHFINESQKLLQINHTNILENLKESYKLSLLDHCINHIYDGIERSNDSELLYCKSGAEYLLSRLKSSLSTLTTTHDYWKKHQSSEGALLSFLNECVSLSHYISDVVVHGKATSNLVQDADKGVELADSCREVGTSSIEIFDTYKRTISPESFENDIKDLTRKLNRLITNTTNLLPKITDISKEELGDLVEKELQNTHETIDEAVRQIQALLEKSRITDTGVKLEVNSKILDTCGELMQAIRQLIIRARDLQKEIVSQGRGTATAKEFYTKNHKWTEGLVSAAKNVGLNAKVLIESADHLLSGNGKFEEIIACSNEIASATAQLVAASNVKADRESKNREALTHASKQVTAATAQVVATAKSGAITIEEKSTLDFSSYSLHKTKRAEMDAQVKVLELEKQLEQAKVSLYTLRKRHYQLAGEDGGWDANGTNIRS</sequence>
<protein>
    <recommendedName>
        <fullName evidence="11">Huntingtin-interacting protein 1</fullName>
    </recommendedName>
</protein>
<dbReference type="FunFam" id="1.20.1410.10:FF:000006">
    <property type="entry name" value="Huntingtin interacting protein"/>
    <property type="match status" value="1"/>
</dbReference>
<dbReference type="EMBL" id="CAJOBC010000681">
    <property type="protein sequence ID" value="CAF3614414.1"/>
    <property type="molecule type" value="Genomic_DNA"/>
</dbReference>
<dbReference type="InterPro" id="IPR002558">
    <property type="entry name" value="ILWEQ_dom"/>
</dbReference>
<accession>A0A813USM2</accession>
<keyword evidence="10" id="KW-1185">Reference proteome</keyword>
<dbReference type="SMART" id="SM00273">
    <property type="entry name" value="ENTH"/>
    <property type="match status" value="1"/>
</dbReference>
<dbReference type="SUPFAM" id="SSF109885">
    <property type="entry name" value="I/LWEQ domain"/>
    <property type="match status" value="1"/>
</dbReference>
<dbReference type="GO" id="GO:0043325">
    <property type="term" value="F:phosphatidylinositol-3,4-bisphosphate binding"/>
    <property type="evidence" value="ECO:0007669"/>
    <property type="project" value="TreeGrafter"/>
</dbReference>
<dbReference type="GO" id="GO:0030864">
    <property type="term" value="C:cortical actin cytoskeleton"/>
    <property type="evidence" value="ECO:0007669"/>
    <property type="project" value="TreeGrafter"/>
</dbReference>
<dbReference type="GO" id="GO:0006897">
    <property type="term" value="P:endocytosis"/>
    <property type="evidence" value="ECO:0007669"/>
    <property type="project" value="InterPro"/>
</dbReference>
<dbReference type="GO" id="GO:0007015">
    <property type="term" value="P:actin filament organization"/>
    <property type="evidence" value="ECO:0007669"/>
    <property type="project" value="TreeGrafter"/>
</dbReference>
<feature type="coiled-coil region" evidence="5">
    <location>
        <begin position="1330"/>
        <end position="1390"/>
    </location>
</feature>
<feature type="domain" description="ENTH" evidence="6">
    <location>
        <begin position="31"/>
        <end position="159"/>
    </location>
</feature>
<name>A0A813USM2_9BILA</name>
<dbReference type="OrthoDB" id="8178130at2759"/>
<evidence type="ECO:0000256" key="3">
    <source>
        <dbReference type="ARBA" id="ARBA00022490"/>
    </source>
</evidence>
<evidence type="ECO:0000256" key="4">
    <source>
        <dbReference type="ARBA" id="ARBA00023203"/>
    </source>
</evidence>
<dbReference type="Proteomes" id="UP000681722">
    <property type="component" value="Unassembled WGS sequence"/>
</dbReference>
<dbReference type="InterPro" id="IPR030224">
    <property type="entry name" value="Sla2_fam"/>
</dbReference>
<keyword evidence="5" id="KW-0175">Coiled coil</keyword>
<evidence type="ECO:0000256" key="2">
    <source>
        <dbReference type="ARBA" id="ARBA00010135"/>
    </source>
</evidence>
<feature type="coiled-coil region" evidence="5">
    <location>
        <begin position="782"/>
        <end position="1053"/>
    </location>
</feature>
<evidence type="ECO:0000256" key="1">
    <source>
        <dbReference type="ARBA" id="ARBA00004496"/>
    </source>
</evidence>
<evidence type="ECO:0008006" key="11">
    <source>
        <dbReference type="Google" id="ProtNLM"/>
    </source>
</evidence>
<organism evidence="8 10">
    <name type="scientific">Didymodactylos carnosus</name>
    <dbReference type="NCBI Taxonomy" id="1234261"/>
    <lineage>
        <taxon>Eukaryota</taxon>
        <taxon>Metazoa</taxon>
        <taxon>Spiralia</taxon>
        <taxon>Gnathifera</taxon>
        <taxon>Rotifera</taxon>
        <taxon>Eurotatoria</taxon>
        <taxon>Bdelloidea</taxon>
        <taxon>Philodinida</taxon>
        <taxon>Philodinidae</taxon>
        <taxon>Didymodactylos</taxon>
    </lineage>
</organism>
<feature type="coiled-coil region" evidence="5">
    <location>
        <begin position="1521"/>
        <end position="1550"/>
    </location>
</feature>
<evidence type="ECO:0000256" key="5">
    <source>
        <dbReference type="SAM" id="Coils"/>
    </source>
</evidence>
<dbReference type="GO" id="GO:0051015">
    <property type="term" value="F:actin filament binding"/>
    <property type="evidence" value="ECO:0007669"/>
    <property type="project" value="TreeGrafter"/>
</dbReference>
<dbReference type="PROSITE" id="PS50942">
    <property type="entry name" value="ENTH"/>
    <property type="match status" value="1"/>
</dbReference>
<feature type="coiled-coil region" evidence="5">
    <location>
        <begin position="364"/>
        <end position="756"/>
    </location>
</feature>
<dbReference type="Gene3D" id="1.20.1410.10">
    <property type="entry name" value="I/LWEQ domain"/>
    <property type="match status" value="1"/>
</dbReference>
<dbReference type="Gene3D" id="1.25.40.90">
    <property type="match status" value="1"/>
</dbReference>
<reference evidence="8" key="1">
    <citation type="submission" date="2021-02" db="EMBL/GenBank/DDBJ databases">
        <authorList>
            <person name="Nowell W R."/>
        </authorList>
    </citation>
    <scope>NUCLEOTIDE SEQUENCE</scope>
</reference>
<dbReference type="GO" id="GO:0048268">
    <property type="term" value="P:clathrin coat assembly"/>
    <property type="evidence" value="ECO:0007669"/>
    <property type="project" value="TreeGrafter"/>
</dbReference>
<dbReference type="Pfam" id="PF01608">
    <property type="entry name" value="I_LWEQ"/>
    <property type="match status" value="1"/>
</dbReference>
<keyword evidence="4" id="KW-0009">Actin-binding</keyword>
<dbReference type="PANTHER" id="PTHR10407">
    <property type="entry name" value="HUNTINGTIN INTERACTING PROTEIN 1"/>
    <property type="match status" value="1"/>
</dbReference>
<dbReference type="GO" id="GO:0032051">
    <property type="term" value="F:clathrin light chain binding"/>
    <property type="evidence" value="ECO:0007669"/>
    <property type="project" value="TreeGrafter"/>
</dbReference>
<evidence type="ECO:0000259" key="7">
    <source>
        <dbReference type="PROSITE" id="PS50945"/>
    </source>
</evidence>
<dbReference type="PANTHER" id="PTHR10407:SF15">
    <property type="entry name" value="HUNTINGTIN INTERACTING PROTEIN 1"/>
    <property type="match status" value="1"/>
</dbReference>
<dbReference type="InterPro" id="IPR013809">
    <property type="entry name" value="ENTH"/>
</dbReference>
<evidence type="ECO:0000259" key="6">
    <source>
        <dbReference type="PROSITE" id="PS50942"/>
    </source>
</evidence>
<dbReference type="SUPFAM" id="SSF48464">
    <property type="entry name" value="ENTH/VHS domain"/>
    <property type="match status" value="1"/>
</dbReference>
<dbReference type="PROSITE" id="PS50945">
    <property type="entry name" value="I_LWEQ"/>
    <property type="match status" value="1"/>
</dbReference>
<dbReference type="FunFam" id="1.25.40.90:FF:000012">
    <property type="entry name" value="Huntingtin interacting protein 1-related"/>
    <property type="match status" value="1"/>
</dbReference>
<evidence type="ECO:0000313" key="9">
    <source>
        <dbReference type="EMBL" id="CAF3614414.1"/>
    </source>
</evidence>
<dbReference type="InterPro" id="IPR008942">
    <property type="entry name" value="ENTH_VHS"/>
</dbReference>
<dbReference type="GO" id="GO:0030136">
    <property type="term" value="C:clathrin-coated vesicle"/>
    <property type="evidence" value="ECO:0007669"/>
    <property type="project" value="TreeGrafter"/>
</dbReference>
<comment type="caution">
    <text evidence="8">The sequence shown here is derived from an EMBL/GenBank/DDBJ whole genome shotgun (WGS) entry which is preliminary data.</text>
</comment>
<dbReference type="Proteomes" id="UP000663829">
    <property type="component" value="Unassembled WGS sequence"/>
</dbReference>
<dbReference type="Pfam" id="PF07651">
    <property type="entry name" value="ANTH"/>
    <property type="match status" value="1"/>
</dbReference>
<comment type="similarity">
    <text evidence="2">Belongs to the SLA2 family.</text>
</comment>
<comment type="subcellular location">
    <subcellularLocation>
        <location evidence="1">Cytoplasm</location>
    </subcellularLocation>
</comment>
<dbReference type="SMART" id="SM00307">
    <property type="entry name" value="ILWEQ"/>
    <property type="match status" value="1"/>
</dbReference>
<dbReference type="GO" id="GO:0080025">
    <property type="term" value="F:phosphatidylinositol-3,5-bisphosphate binding"/>
    <property type="evidence" value="ECO:0007669"/>
    <property type="project" value="TreeGrafter"/>
</dbReference>
<feature type="coiled-coil region" evidence="5">
    <location>
        <begin position="1082"/>
        <end position="1137"/>
    </location>
</feature>
<evidence type="ECO:0000313" key="10">
    <source>
        <dbReference type="Proteomes" id="UP000663829"/>
    </source>
</evidence>
<dbReference type="InterPro" id="IPR035964">
    <property type="entry name" value="I/LWEQ_dom_sf"/>
</dbReference>
<dbReference type="GO" id="GO:0035615">
    <property type="term" value="F:clathrin adaptor activity"/>
    <property type="evidence" value="ECO:0007669"/>
    <property type="project" value="TreeGrafter"/>
</dbReference>
<feature type="domain" description="I/LWEQ" evidence="7">
    <location>
        <begin position="1314"/>
        <end position="1555"/>
    </location>
</feature>
<evidence type="ECO:0000313" key="8">
    <source>
        <dbReference type="EMBL" id="CAF0827449.1"/>
    </source>
</evidence>
<keyword evidence="3" id="KW-0963">Cytoplasm</keyword>
<dbReference type="InterPro" id="IPR011417">
    <property type="entry name" value="ANTH_dom"/>
</dbReference>
<gene>
    <name evidence="8" type="ORF">GPM918_LOCUS4873</name>
    <name evidence="9" type="ORF">SRO942_LOCUS4879</name>
</gene>
<proteinExistence type="inferred from homology"/>